<feature type="non-terminal residue" evidence="1">
    <location>
        <position position="1"/>
    </location>
</feature>
<sequence length="203" mass="22655">EQKIFENAPFKQWAASVAKACTRRTPRLEKLPFSGPFRLAMGDDAPARMAITAKSSKAIDTNSGKTETEVTNLLKLSEQGGAAIKTPISYVSTLKQDPYELLILKLINVCFCEVGSKHRARGQEIGGTADRELAISRKSDEDLFKRLVLDKAGDSLLKKKLWRTWVPHILGTKGTFRLRLLHLETTEHFIRWSPPPAGVWRGG</sequence>
<proteinExistence type="predicted"/>
<evidence type="ECO:0000313" key="2">
    <source>
        <dbReference type="Proteomes" id="UP000704712"/>
    </source>
</evidence>
<gene>
    <name evidence="1" type="ORF">GN958_ATG14143</name>
</gene>
<name>A0A8S9U8I5_PHYIN</name>
<dbReference type="Proteomes" id="UP000704712">
    <property type="component" value="Unassembled WGS sequence"/>
</dbReference>
<comment type="caution">
    <text evidence="1">The sequence shown here is derived from an EMBL/GenBank/DDBJ whole genome shotgun (WGS) entry which is preliminary data.</text>
</comment>
<accession>A0A8S9U8I5</accession>
<dbReference type="AlphaFoldDB" id="A0A8S9U8I5"/>
<protein>
    <submittedName>
        <fullName evidence="1">Uncharacterized protein</fullName>
    </submittedName>
</protein>
<dbReference type="EMBL" id="JAACNO010001912">
    <property type="protein sequence ID" value="KAF4136653.1"/>
    <property type="molecule type" value="Genomic_DNA"/>
</dbReference>
<evidence type="ECO:0000313" key="1">
    <source>
        <dbReference type="EMBL" id="KAF4136653.1"/>
    </source>
</evidence>
<reference evidence="1" key="1">
    <citation type="submission" date="2020-03" db="EMBL/GenBank/DDBJ databases">
        <title>Hybrid Assembly of Korean Phytophthora infestans isolates.</title>
        <authorList>
            <person name="Prokchorchik M."/>
            <person name="Lee Y."/>
            <person name="Seo J."/>
            <person name="Cho J.-H."/>
            <person name="Park Y.-E."/>
            <person name="Jang D.-C."/>
            <person name="Im J.-S."/>
            <person name="Choi J.-G."/>
            <person name="Park H.-J."/>
            <person name="Lee G.-B."/>
            <person name="Lee Y.-G."/>
            <person name="Hong S.-Y."/>
            <person name="Cho K."/>
            <person name="Sohn K.H."/>
        </authorList>
    </citation>
    <scope>NUCLEOTIDE SEQUENCE</scope>
    <source>
        <strain evidence="1">KR_2_A2</strain>
    </source>
</reference>
<organism evidence="1 2">
    <name type="scientific">Phytophthora infestans</name>
    <name type="common">Potato late blight agent</name>
    <name type="synonym">Botrytis infestans</name>
    <dbReference type="NCBI Taxonomy" id="4787"/>
    <lineage>
        <taxon>Eukaryota</taxon>
        <taxon>Sar</taxon>
        <taxon>Stramenopiles</taxon>
        <taxon>Oomycota</taxon>
        <taxon>Peronosporomycetes</taxon>
        <taxon>Peronosporales</taxon>
        <taxon>Peronosporaceae</taxon>
        <taxon>Phytophthora</taxon>
    </lineage>
</organism>